<dbReference type="InterPro" id="IPR012347">
    <property type="entry name" value="Ferritin-like"/>
</dbReference>
<proteinExistence type="predicted"/>
<dbReference type="PANTHER" id="PTHR36933">
    <property type="entry name" value="SLL0788 PROTEIN"/>
    <property type="match status" value="1"/>
</dbReference>
<protein>
    <submittedName>
        <fullName evidence="3">DUF305 domain-containing protein</fullName>
    </submittedName>
</protein>
<dbReference type="GeneID" id="303305597"/>
<evidence type="ECO:0000313" key="3">
    <source>
        <dbReference type="EMBL" id="GGJ71236.1"/>
    </source>
</evidence>
<gene>
    <name evidence="3" type="ORF">GCM10007173_32620</name>
</gene>
<reference evidence="4" key="1">
    <citation type="journal article" date="2019" name="Int. J. Syst. Evol. Microbiol.">
        <title>The Global Catalogue of Microorganisms (GCM) 10K type strain sequencing project: providing services to taxonomists for standard genome sequencing and annotation.</title>
        <authorList>
            <consortium name="The Broad Institute Genomics Platform"/>
            <consortium name="The Broad Institute Genome Sequencing Center for Infectious Disease"/>
            <person name="Wu L."/>
            <person name="Ma J."/>
        </authorList>
    </citation>
    <scope>NUCLEOTIDE SEQUENCE [LARGE SCALE GENOMIC DNA]</scope>
    <source>
        <strain evidence="4">CGMCC 1.3685</strain>
    </source>
</reference>
<dbReference type="RefSeq" id="WP_188687166.1">
    <property type="nucleotide sequence ID" value="NZ_BMKX01000010.1"/>
</dbReference>
<evidence type="ECO:0000259" key="2">
    <source>
        <dbReference type="Pfam" id="PF03713"/>
    </source>
</evidence>
<organism evidence="3 4">
    <name type="scientific">Glutamicibacter ardleyensis</name>
    <dbReference type="NCBI Taxonomy" id="225894"/>
    <lineage>
        <taxon>Bacteria</taxon>
        <taxon>Bacillati</taxon>
        <taxon>Actinomycetota</taxon>
        <taxon>Actinomycetes</taxon>
        <taxon>Micrococcales</taxon>
        <taxon>Micrococcaceae</taxon>
        <taxon>Glutamicibacter</taxon>
    </lineage>
</organism>
<keyword evidence="4" id="KW-1185">Reference proteome</keyword>
<dbReference type="Proteomes" id="UP000606115">
    <property type="component" value="Unassembled WGS sequence"/>
</dbReference>
<evidence type="ECO:0000313" key="4">
    <source>
        <dbReference type="Proteomes" id="UP000606115"/>
    </source>
</evidence>
<dbReference type="PANTHER" id="PTHR36933:SF1">
    <property type="entry name" value="SLL0788 PROTEIN"/>
    <property type="match status" value="1"/>
</dbReference>
<feature type="chain" id="PRO_5045786699" evidence="1">
    <location>
        <begin position="24"/>
        <end position="201"/>
    </location>
</feature>
<evidence type="ECO:0000256" key="1">
    <source>
        <dbReference type="SAM" id="SignalP"/>
    </source>
</evidence>
<dbReference type="Pfam" id="PF03713">
    <property type="entry name" value="DUF305"/>
    <property type="match status" value="1"/>
</dbReference>
<name>A0ABQ2DST8_9MICC</name>
<dbReference type="InterPro" id="IPR005183">
    <property type="entry name" value="DUF305_CopM-like"/>
</dbReference>
<feature type="signal peptide" evidence="1">
    <location>
        <begin position="1"/>
        <end position="23"/>
    </location>
</feature>
<feature type="domain" description="DUF305" evidence="2">
    <location>
        <begin position="55"/>
        <end position="198"/>
    </location>
</feature>
<sequence length="201" mass="21850">MKRQTLFSSALALSSILLLASCAADLQEAPAQSPSASTSHSGHSMSQSVAANDADMAFASGMKMHHEQAIEMSDILLEKKSIPEDIEALATRIKTAQSPEIERMVRWLAEWGMSDSMDHSSMEHGDGMIPEDEIKALKEASGKEAAKLFLEQMITHHEGAVDMAETEINEGSYPAAIDLAQDIVKSQNDEIHEMKQLLAAL</sequence>
<dbReference type="EMBL" id="BMKX01000010">
    <property type="protein sequence ID" value="GGJ71236.1"/>
    <property type="molecule type" value="Genomic_DNA"/>
</dbReference>
<accession>A0ABQ2DST8</accession>
<comment type="caution">
    <text evidence="3">The sequence shown here is derived from an EMBL/GenBank/DDBJ whole genome shotgun (WGS) entry which is preliminary data.</text>
</comment>
<keyword evidence="1" id="KW-0732">Signal</keyword>
<dbReference type="Gene3D" id="1.20.1260.10">
    <property type="match status" value="1"/>
</dbReference>
<dbReference type="PROSITE" id="PS51257">
    <property type="entry name" value="PROKAR_LIPOPROTEIN"/>
    <property type="match status" value="1"/>
</dbReference>